<protein>
    <recommendedName>
        <fullName evidence="3">HEPN domain-containing protein</fullName>
    </recommendedName>
</protein>
<dbReference type="EMBL" id="JAFIRR010000120">
    <property type="protein sequence ID" value="MCO6418173.1"/>
    <property type="molecule type" value="Genomic_DNA"/>
</dbReference>
<dbReference type="RefSeq" id="WP_252954801.1">
    <property type="nucleotide sequence ID" value="NZ_JAFIRR010000120.1"/>
</dbReference>
<proteinExistence type="predicted"/>
<reference evidence="1 2" key="1">
    <citation type="submission" date="2021-12" db="EMBL/GenBank/DDBJ databases">
        <title>Siccirubricoccus leaddurans sp. nov., a high concentration Zn2+ tolerance bacterium.</title>
        <authorList>
            <person name="Cao Y."/>
        </authorList>
    </citation>
    <scope>NUCLEOTIDE SEQUENCE [LARGE SCALE GENOMIC DNA]</scope>
    <source>
        <strain evidence="1 2">KC 17139</strain>
    </source>
</reference>
<sequence length="160" mass="17875">MEADALQDRHSPIGIYYLAEDFLRAAAQSAMAQDSGELRLRFTHFVTYHLHCHSIELALKAFLRARHVSNDALKFKYGHNLKIMLRDACAEGLALQSYEAHTHVIVDWLNACGKAQTFRYSETGYFELPALTDVRATNERLLSAVKSACLAATRPSGSTC</sequence>
<comment type="caution">
    <text evidence="1">The sequence shown here is derived from an EMBL/GenBank/DDBJ whole genome shotgun (WGS) entry which is preliminary data.</text>
</comment>
<evidence type="ECO:0000313" key="1">
    <source>
        <dbReference type="EMBL" id="MCO6418173.1"/>
    </source>
</evidence>
<organism evidence="1 2">
    <name type="scientific">Siccirubricoccus soli</name>
    <dbReference type="NCBI Taxonomy" id="2899147"/>
    <lineage>
        <taxon>Bacteria</taxon>
        <taxon>Pseudomonadati</taxon>
        <taxon>Pseudomonadota</taxon>
        <taxon>Alphaproteobacteria</taxon>
        <taxon>Acetobacterales</taxon>
        <taxon>Roseomonadaceae</taxon>
        <taxon>Siccirubricoccus</taxon>
    </lineage>
</organism>
<dbReference type="Proteomes" id="UP001523392">
    <property type="component" value="Unassembled WGS sequence"/>
</dbReference>
<accession>A0ABT1D8D4</accession>
<evidence type="ECO:0000313" key="2">
    <source>
        <dbReference type="Proteomes" id="UP001523392"/>
    </source>
</evidence>
<keyword evidence="2" id="KW-1185">Reference proteome</keyword>
<gene>
    <name evidence="1" type="ORF">JYK14_18680</name>
</gene>
<evidence type="ECO:0008006" key="3">
    <source>
        <dbReference type="Google" id="ProtNLM"/>
    </source>
</evidence>
<name>A0ABT1D8D4_9PROT</name>